<dbReference type="GO" id="GO:0036503">
    <property type="term" value="P:ERAD pathway"/>
    <property type="evidence" value="ECO:0007669"/>
    <property type="project" value="TreeGrafter"/>
</dbReference>
<dbReference type="Proteomes" id="UP000218811">
    <property type="component" value="Unassembled WGS sequence"/>
</dbReference>
<feature type="signal peptide" evidence="4">
    <location>
        <begin position="1"/>
        <end position="20"/>
    </location>
</feature>
<evidence type="ECO:0000256" key="1">
    <source>
        <dbReference type="ARBA" id="ARBA00010545"/>
    </source>
</evidence>
<comment type="similarity">
    <text evidence="1">Belongs to the LCL2 family.</text>
</comment>
<reference evidence="5 6" key="1">
    <citation type="journal article" date="2012" name="Science">
        <title>The Paleozoic origin of enzymatic lignin decomposition reconstructed from 31 fungal genomes.</title>
        <authorList>
            <person name="Floudas D."/>
            <person name="Binder M."/>
            <person name="Riley R."/>
            <person name="Barry K."/>
            <person name="Blanchette R.A."/>
            <person name="Henrissat B."/>
            <person name="Martinez A.T."/>
            <person name="Otillar R."/>
            <person name="Spatafora J.W."/>
            <person name="Yadav J.S."/>
            <person name="Aerts A."/>
            <person name="Benoit I."/>
            <person name="Boyd A."/>
            <person name="Carlson A."/>
            <person name="Copeland A."/>
            <person name="Coutinho P.M."/>
            <person name="de Vries R.P."/>
            <person name="Ferreira P."/>
            <person name="Findley K."/>
            <person name="Foster B."/>
            <person name="Gaskell J."/>
            <person name="Glotzer D."/>
            <person name="Gorecki P."/>
            <person name="Heitman J."/>
            <person name="Hesse C."/>
            <person name="Hori C."/>
            <person name="Igarashi K."/>
            <person name="Jurgens J.A."/>
            <person name="Kallen N."/>
            <person name="Kersten P."/>
            <person name="Kohler A."/>
            <person name="Kuees U."/>
            <person name="Kumar T.K.A."/>
            <person name="Kuo A."/>
            <person name="LaButti K."/>
            <person name="Larrondo L.F."/>
            <person name="Lindquist E."/>
            <person name="Ling A."/>
            <person name="Lombard V."/>
            <person name="Lucas S."/>
            <person name="Lundell T."/>
            <person name="Martin R."/>
            <person name="McLaughlin D.J."/>
            <person name="Morgenstern I."/>
            <person name="Morin E."/>
            <person name="Murat C."/>
            <person name="Nagy L.G."/>
            <person name="Nolan M."/>
            <person name="Ohm R.A."/>
            <person name="Patyshakuliyeva A."/>
            <person name="Rokas A."/>
            <person name="Ruiz-Duenas F.J."/>
            <person name="Sabat G."/>
            <person name="Salamov A."/>
            <person name="Samejima M."/>
            <person name="Schmutz J."/>
            <person name="Slot J.C."/>
            <person name="St John F."/>
            <person name="Stenlid J."/>
            <person name="Sun H."/>
            <person name="Sun S."/>
            <person name="Syed K."/>
            <person name="Tsang A."/>
            <person name="Wiebenga A."/>
            <person name="Young D."/>
            <person name="Pisabarro A."/>
            <person name="Eastwood D.C."/>
            <person name="Martin F."/>
            <person name="Cullen D."/>
            <person name="Grigoriev I.V."/>
            <person name="Hibbett D.S."/>
        </authorList>
    </citation>
    <scope>NUCLEOTIDE SEQUENCE [LARGE SCALE GENOMIC DNA]</scope>
    <source>
        <strain evidence="5 6">MD-104</strain>
    </source>
</reference>
<evidence type="ECO:0000313" key="5">
    <source>
        <dbReference type="EMBL" id="PCH41462.1"/>
    </source>
</evidence>
<sequence length="122" mass="13460">MHAKLLWLLSILFFLSVAYAQFNFFEQMFGHGNQQQQYQQPRSHSSSGAGQWVAQSDSVSCAQYLCPATLVCVANPSDCPCPDVQDVKCLIPDAEDKNSATVVCARGSAGCDDVRRLSRRLE</sequence>
<dbReference type="AlphaFoldDB" id="A0A2H3JH12"/>
<protein>
    <recommendedName>
        <fullName evidence="2">Long chronological lifespan protein 2</fullName>
    </recommendedName>
</protein>
<name>A0A2H3JH12_WOLCO</name>
<keyword evidence="3 4" id="KW-0732">Signal</keyword>
<proteinExistence type="inferred from homology"/>
<dbReference type="PANTHER" id="PTHR38425">
    <property type="entry name" value="LONG CHRONOLOGICAL LIFESPAN PROTEIN 2"/>
    <property type="match status" value="1"/>
</dbReference>
<dbReference type="PANTHER" id="PTHR38425:SF1">
    <property type="entry name" value="LONG CHRONOLOGICAL LIFESPAN PROTEIN 2"/>
    <property type="match status" value="1"/>
</dbReference>
<accession>A0A2H3JH12</accession>
<dbReference type="STRING" id="742152.A0A2H3JH12"/>
<keyword evidence="6" id="KW-1185">Reference proteome</keyword>
<evidence type="ECO:0000256" key="4">
    <source>
        <dbReference type="SAM" id="SignalP"/>
    </source>
</evidence>
<dbReference type="EMBL" id="KB468113">
    <property type="protein sequence ID" value="PCH41462.1"/>
    <property type="molecule type" value="Genomic_DNA"/>
</dbReference>
<evidence type="ECO:0000256" key="3">
    <source>
        <dbReference type="ARBA" id="ARBA00022729"/>
    </source>
</evidence>
<dbReference type="OrthoDB" id="2234316at2759"/>
<dbReference type="OMA" id="CSSYLCP"/>
<gene>
    <name evidence="5" type="ORF">WOLCODRAFT_100598</name>
</gene>
<evidence type="ECO:0000256" key="2">
    <source>
        <dbReference type="ARBA" id="ARBA00018534"/>
    </source>
</evidence>
<feature type="chain" id="PRO_5013796558" description="Long chronological lifespan protein 2" evidence="4">
    <location>
        <begin position="21"/>
        <end position="122"/>
    </location>
</feature>
<organism evidence="5 6">
    <name type="scientific">Wolfiporia cocos (strain MD-104)</name>
    <name type="common">Brown rot fungus</name>
    <dbReference type="NCBI Taxonomy" id="742152"/>
    <lineage>
        <taxon>Eukaryota</taxon>
        <taxon>Fungi</taxon>
        <taxon>Dikarya</taxon>
        <taxon>Basidiomycota</taxon>
        <taxon>Agaricomycotina</taxon>
        <taxon>Agaricomycetes</taxon>
        <taxon>Polyporales</taxon>
        <taxon>Phaeolaceae</taxon>
        <taxon>Wolfiporia</taxon>
    </lineage>
</organism>
<dbReference type="InterPro" id="IPR034543">
    <property type="entry name" value="LCL2"/>
</dbReference>
<evidence type="ECO:0000313" key="6">
    <source>
        <dbReference type="Proteomes" id="UP000218811"/>
    </source>
</evidence>